<dbReference type="Proteomes" id="UP000287651">
    <property type="component" value="Unassembled WGS sequence"/>
</dbReference>
<comment type="caution">
    <text evidence="1">The sequence shown here is derived from an EMBL/GenBank/DDBJ whole genome shotgun (WGS) entry which is preliminary data.</text>
</comment>
<accession>A0A427ADF5</accession>
<evidence type="ECO:0000313" key="2">
    <source>
        <dbReference type="Proteomes" id="UP000287651"/>
    </source>
</evidence>
<organism evidence="1 2">
    <name type="scientific">Ensete ventricosum</name>
    <name type="common">Abyssinian banana</name>
    <name type="synonym">Musa ensete</name>
    <dbReference type="NCBI Taxonomy" id="4639"/>
    <lineage>
        <taxon>Eukaryota</taxon>
        <taxon>Viridiplantae</taxon>
        <taxon>Streptophyta</taxon>
        <taxon>Embryophyta</taxon>
        <taxon>Tracheophyta</taxon>
        <taxon>Spermatophyta</taxon>
        <taxon>Magnoliopsida</taxon>
        <taxon>Liliopsida</taxon>
        <taxon>Zingiberales</taxon>
        <taxon>Musaceae</taxon>
        <taxon>Ensete</taxon>
    </lineage>
</organism>
<name>A0A427ADF5_ENSVE</name>
<proteinExistence type="predicted"/>
<gene>
    <name evidence="1" type="ORF">B296_00021396</name>
</gene>
<evidence type="ECO:0000313" key="1">
    <source>
        <dbReference type="EMBL" id="RRT74278.1"/>
    </source>
</evidence>
<sequence length="215" mass="23113">MERMGHVTYEFEYQVALECLRAKYPDLYVEEDPFVDYPENTNVQIEGSDRTISKARLKVDSLADVLGVVRDTHNMLGCLFTQVPFVATSIMAMVASWNLTTFGGRPSGARVEASFANASGCEVSVQGILEIANSEMKSTIAWALITVLGCIVAKVSSADEFAAFLTGAPGEVMGPHPRVAIGSRATPVRVRPPAVLLGRFVVVVLNVASVEGCRG</sequence>
<reference evidence="1 2" key="1">
    <citation type="journal article" date="2014" name="Agronomy (Basel)">
        <title>A Draft Genome Sequence for Ensete ventricosum, the Drought-Tolerant Tree Against Hunger.</title>
        <authorList>
            <person name="Harrison J."/>
            <person name="Moore K.A."/>
            <person name="Paszkiewicz K."/>
            <person name="Jones T."/>
            <person name="Grant M."/>
            <person name="Ambacheew D."/>
            <person name="Muzemil S."/>
            <person name="Studholme D.J."/>
        </authorList>
    </citation>
    <scope>NUCLEOTIDE SEQUENCE [LARGE SCALE GENOMIC DNA]</scope>
</reference>
<dbReference type="AlphaFoldDB" id="A0A427ADF5"/>
<dbReference type="EMBL" id="AMZH03002821">
    <property type="protein sequence ID" value="RRT74278.1"/>
    <property type="molecule type" value="Genomic_DNA"/>
</dbReference>
<protein>
    <submittedName>
        <fullName evidence="1">Uncharacterized protein</fullName>
    </submittedName>
</protein>